<accession>A0A6J4SYK9</accession>
<reference evidence="1" key="1">
    <citation type="submission" date="2020-02" db="EMBL/GenBank/DDBJ databases">
        <authorList>
            <person name="Meier V. D."/>
        </authorList>
    </citation>
    <scope>NUCLEOTIDE SEQUENCE</scope>
    <source>
        <strain evidence="1">AVDCRST_MAG91</strain>
    </source>
</reference>
<organism evidence="1">
    <name type="scientific">uncultured Sphingomonadaceae bacterium</name>
    <dbReference type="NCBI Taxonomy" id="169976"/>
    <lineage>
        <taxon>Bacteria</taxon>
        <taxon>Pseudomonadati</taxon>
        <taxon>Pseudomonadota</taxon>
        <taxon>Alphaproteobacteria</taxon>
        <taxon>Sphingomonadales</taxon>
        <taxon>Sphingomonadaceae</taxon>
        <taxon>environmental samples</taxon>
    </lineage>
</organism>
<evidence type="ECO:0000313" key="1">
    <source>
        <dbReference type="EMBL" id="CAA9509206.1"/>
    </source>
</evidence>
<dbReference type="AlphaFoldDB" id="A0A6J4SYK9"/>
<dbReference type="EMBL" id="CADCVX010000295">
    <property type="protein sequence ID" value="CAA9509206.1"/>
    <property type="molecule type" value="Genomic_DNA"/>
</dbReference>
<feature type="non-terminal residue" evidence="1">
    <location>
        <position position="38"/>
    </location>
</feature>
<protein>
    <submittedName>
        <fullName evidence="1">Uncharacterized protein</fullName>
    </submittedName>
</protein>
<sequence length="38" mass="4066">WREADKDRVSVQRITCSSPTESLARRSAAGCRSSLGGA</sequence>
<gene>
    <name evidence="1" type="ORF">AVDCRST_MAG91-1524</name>
</gene>
<name>A0A6J4SYK9_9SPHN</name>
<feature type="non-terminal residue" evidence="1">
    <location>
        <position position="1"/>
    </location>
</feature>
<proteinExistence type="predicted"/>